<feature type="compositionally biased region" description="Polar residues" evidence="1">
    <location>
        <begin position="106"/>
        <end position="115"/>
    </location>
</feature>
<protein>
    <submittedName>
        <fullName evidence="2">Uncharacterized protein</fullName>
    </submittedName>
</protein>
<reference evidence="2 3" key="1">
    <citation type="journal article" date="2016" name="Nat. Commun.">
        <title>Ectomycorrhizal ecology is imprinted in the genome of the dominant symbiotic fungus Cenococcum geophilum.</title>
        <authorList>
            <consortium name="DOE Joint Genome Institute"/>
            <person name="Peter M."/>
            <person name="Kohler A."/>
            <person name="Ohm R.A."/>
            <person name="Kuo A."/>
            <person name="Krutzmann J."/>
            <person name="Morin E."/>
            <person name="Arend M."/>
            <person name="Barry K.W."/>
            <person name="Binder M."/>
            <person name="Choi C."/>
            <person name="Clum A."/>
            <person name="Copeland A."/>
            <person name="Grisel N."/>
            <person name="Haridas S."/>
            <person name="Kipfer T."/>
            <person name="LaButti K."/>
            <person name="Lindquist E."/>
            <person name="Lipzen A."/>
            <person name="Maire R."/>
            <person name="Meier B."/>
            <person name="Mihaltcheva S."/>
            <person name="Molinier V."/>
            <person name="Murat C."/>
            <person name="Poggeler S."/>
            <person name="Quandt C.A."/>
            <person name="Sperisen C."/>
            <person name="Tritt A."/>
            <person name="Tisserant E."/>
            <person name="Crous P.W."/>
            <person name="Henrissat B."/>
            <person name="Nehls U."/>
            <person name="Egli S."/>
            <person name="Spatafora J.W."/>
            <person name="Grigoriev I.V."/>
            <person name="Martin F.M."/>
        </authorList>
    </citation>
    <scope>NUCLEOTIDE SEQUENCE [LARGE SCALE GENOMIC DNA]</scope>
    <source>
        <strain evidence="2 3">CBS 207.34</strain>
    </source>
</reference>
<dbReference type="Proteomes" id="UP000250140">
    <property type="component" value="Unassembled WGS sequence"/>
</dbReference>
<feature type="region of interest" description="Disordered" evidence="1">
    <location>
        <begin position="1"/>
        <end position="54"/>
    </location>
</feature>
<proteinExistence type="predicted"/>
<feature type="compositionally biased region" description="Basic and acidic residues" evidence="1">
    <location>
        <begin position="1"/>
        <end position="18"/>
    </location>
</feature>
<name>A0A8E2F6B3_9PEZI</name>
<evidence type="ECO:0000313" key="2">
    <source>
        <dbReference type="EMBL" id="OCL11229.1"/>
    </source>
</evidence>
<keyword evidence="3" id="KW-1185">Reference proteome</keyword>
<organism evidence="2 3">
    <name type="scientific">Glonium stellatum</name>
    <dbReference type="NCBI Taxonomy" id="574774"/>
    <lineage>
        <taxon>Eukaryota</taxon>
        <taxon>Fungi</taxon>
        <taxon>Dikarya</taxon>
        <taxon>Ascomycota</taxon>
        <taxon>Pezizomycotina</taxon>
        <taxon>Dothideomycetes</taxon>
        <taxon>Pleosporomycetidae</taxon>
        <taxon>Gloniales</taxon>
        <taxon>Gloniaceae</taxon>
        <taxon>Glonium</taxon>
    </lineage>
</organism>
<feature type="compositionally biased region" description="Low complexity" evidence="1">
    <location>
        <begin position="133"/>
        <end position="159"/>
    </location>
</feature>
<gene>
    <name evidence="2" type="ORF">AOQ84DRAFT_196928</name>
</gene>
<feature type="compositionally biased region" description="Polar residues" evidence="1">
    <location>
        <begin position="22"/>
        <end position="46"/>
    </location>
</feature>
<evidence type="ECO:0000313" key="3">
    <source>
        <dbReference type="Proteomes" id="UP000250140"/>
    </source>
</evidence>
<evidence type="ECO:0000256" key="1">
    <source>
        <dbReference type="SAM" id="MobiDB-lite"/>
    </source>
</evidence>
<sequence length="168" mass="18721">MLYEKDFSKEARQSELQHSRSVRNSTHKYSTPHITRTSALTHTSESSKSHPMHYPTNFFFPHPLSQKSSKRYKKKDNVFYTPQLANTLITHPLPCTLPASLPSIHPSITNKTPNHAHTAPQVKRGDEGRGGDANTTTHTHTYAHAHAAAPPIPASTTRPQQSGRKKAT</sequence>
<dbReference type="AlphaFoldDB" id="A0A8E2F6B3"/>
<dbReference type="EMBL" id="KV749094">
    <property type="protein sequence ID" value="OCL11229.1"/>
    <property type="molecule type" value="Genomic_DNA"/>
</dbReference>
<feature type="region of interest" description="Disordered" evidence="1">
    <location>
        <begin position="104"/>
        <end position="168"/>
    </location>
</feature>
<accession>A0A8E2F6B3</accession>